<accession>A0ACD3AI30</accession>
<evidence type="ECO:0000313" key="2">
    <source>
        <dbReference type="Proteomes" id="UP000308600"/>
    </source>
</evidence>
<protein>
    <submittedName>
        <fullName evidence="1">Uncharacterized protein</fullName>
    </submittedName>
</protein>
<gene>
    <name evidence="1" type="ORF">BDN72DRAFT_860628</name>
</gene>
<sequence>MSTNSEILFATKVELTALTKDLPHRIALTRTDDQILQLFKSVPVPTDPAEMWTVFGDQMDIPFRNDEKDLVEYLNNVAMGQGLLWDLAPLKVECLIEGLQVLGCHKNESTVTTEEYMKHKVYLIKIQIGWVLKNSDQMLANWPPSTECETLWIGLVHRVEQDDFFEALRFELGNKMLVWKALQIVKGSTGR</sequence>
<reference evidence="1 2" key="1">
    <citation type="journal article" date="2019" name="Nat. Ecol. Evol.">
        <title>Megaphylogeny resolves global patterns of mushroom evolution.</title>
        <authorList>
            <person name="Varga T."/>
            <person name="Krizsan K."/>
            <person name="Foldi C."/>
            <person name="Dima B."/>
            <person name="Sanchez-Garcia M."/>
            <person name="Sanchez-Ramirez S."/>
            <person name="Szollosi G.J."/>
            <person name="Szarkandi J.G."/>
            <person name="Papp V."/>
            <person name="Albert L."/>
            <person name="Andreopoulos W."/>
            <person name="Angelini C."/>
            <person name="Antonin V."/>
            <person name="Barry K.W."/>
            <person name="Bougher N.L."/>
            <person name="Buchanan P."/>
            <person name="Buyck B."/>
            <person name="Bense V."/>
            <person name="Catcheside P."/>
            <person name="Chovatia M."/>
            <person name="Cooper J."/>
            <person name="Damon W."/>
            <person name="Desjardin D."/>
            <person name="Finy P."/>
            <person name="Geml J."/>
            <person name="Haridas S."/>
            <person name="Hughes K."/>
            <person name="Justo A."/>
            <person name="Karasinski D."/>
            <person name="Kautmanova I."/>
            <person name="Kiss B."/>
            <person name="Kocsube S."/>
            <person name="Kotiranta H."/>
            <person name="LaButti K.M."/>
            <person name="Lechner B.E."/>
            <person name="Liimatainen K."/>
            <person name="Lipzen A."/>
            <person name="Lukacs Z."/>
            <person name="Mihaltcheva S."/>
            <person name="Morgado L.N."/>
            <person name="Niskanen T."/>
            <person name="Noordeloos M.E."/>
            <person name="Ohm R.A."/>
            <person name="Ortiz-Santana B."/>
            <person name="Ovrebo C."/>
            <person name="Racz N."/>
            <person name="Riley R."/>
            <person name="Savchenko A."/>
            <person name="Shiryaev A."/>
            <person name="Soop K."/>
            <person name="Spirin V."/>
            <person name="Szebenyi C."/>
            <person name="Tomsovsky M."/>
            <person name="Tulloss R.E."/>
            <person name="Uehling J."/>
            <person name="Grigoriev I.V."/>
            <person name="Vagvolgyi C."/>
            <person name="Papp T."/>
            <person name="Martin F.M."/>
            <person name="Miettinen O."/>
            <person name="Hibbett D.S."/>
            <person name="Nagy L.G."/>
        </authorList>
    </citation>
    <scope>NUCLEOTIDE SEQUENCE [LARGE SCALE GENOMIC DNA]</scope>
    <source>
        <strain evidence="1 2">NL-1719</strain>
    </source>
</reference>
<dbReference type="EMBL" id="ML208437">
    <property type="protein sequence ID" value="TFK65410.1"/>
    <property type="molecule type" value="Genomic_DNA"/>
</dbReference>
<dbReference type="Proteomes" id="UP000308600">
    <property type="component" value="Unassembled WGS sequence"/>
</dbReference>
<organism evidence="1 2">
    <name type="scientific">Pluteus cervinus</name>
    <dbReference type="NCBI Taxonomy" id="181527"/>
    <lineage>
        <taxon>Eukaryota</taxon>
        <taxon>Fungi</taxon>
        <taxon>Dikarya</taxon>
        <taxon>Basidiomycota</taxon>
        <taxon>Agaricomycotina</taxon>
        <taxon>Agaricomycetes</taxon>
        <taxon>Agaricomycetidae</taxon>
        <taxon>Agaricales</taxon>
        <taxon>Pluteineae</taxon>
        <taxon>Pluteaceae</taxon>
        <taxon>Pluteus</taxon>
    </lineage>
</organism>
<keyword evidence="2" id="KW-1185">Reference proteome</keyword>
<name>A0ACD3AI30_9AGAR</name>
<proteinExistence type="predicted"/>
<evidence type="ECO:0000313" key="1">
    <source>
        <dbReference type="EMBL" id="TFK65410.1"/>
    </source>
</evidence>